<evidence type="ECO:0000313" key="2">
    <source>
        <dbReference type="EMBL" id="MBA0720812.1"/>
    </source>
</evidence>
<feature type="compositionally biased region" description="Basic residues" evidence="1">
    <location>
        <begin position="1"/>
        <end position="10"/>
    </location>
</feature>
<dbReference type="AlphaFoldDB" id="A0A7J9AAD0"/>
<name>A0A7J9AAD0_9ROSI</name>
<keyword evidence="3" id="KW-1185">Reference proteome</keyword>
<dbReference type="Proteomes" id="UP000593574">
    <property type="component" value="Unassembled WGS sequence"/>
</dbReference>
<sequence length="131" mass="14610">MDKGSKRVRRRSEEDDKSNDVIMNEHQGAVDDDIMLKNRDVITGVENGLLGKRIGLNALWNKICSLWKLSLSNCTMYKESPLRVIGNVIGQVMKIDYNTNNGAQGRFARMAATIDLSKSLVSKVPTDGKLQ</sequence>
<organism evidence="2 3">
    <name type="scientific">Gossypium laxum</name>
    <dbReference type="NCBI Taxonomy" id="34288"/>
    <lineage>
        <taxon>Eukaryota</taxon>
        <taxon>Viridiplantae</taxon>
        <taxon>Streptophyta</taxon>
        <taxon>Embryophyta</taxon>
        <taxon>Tracheophyta</taxon>
        <taxon>Spermatophyta</taxon>
        <taxon>Magnoliopsida</taxon>
        <taxon>eudicotyledons</taxon>
        <taxon>Gunneridae</taxon>
        <taxon>Pentapetalae</taxon>
        <taxon>rosids</taxon>
        <taxon>malvids</taxon>
        <taxon>Malvales</taxon>
        <taxon>Malvaceae</taxon>
        <taxon>Malvoideae</taxon>
        <taxon>Gossypium</taxon>
    </lineage>
</organism>
<gene>
    <name evidence="2" type="ORF">Golax_008414</name>
</gene>
<comment type="caution">
    <text evidence="2">The sequence shown here is derived from an EMBL/GenBank/DDBJ whole genome shotgun (WGS) entry which is preliminary data.</text>
</comment>
<protein>
    <submittedName>
        <fullName evidence="2">Uncharacterized protein</fullName>
    </submittedName>
</protein>
<accession>A0A7J9AAD0</accession>
<dbReference type="EMBL" id="JABEZV010000009">
    <property type="protein sequence ID" value="MBA0720812.1"/>
    <property type="molecule type" value="Genomic_DNA"/>
</dbReference>
<evidence type="ECO:0000256" key="1">
    <source>
        <dbReference type="SAM" id="MobiDB-lite"/>
    </source>
</evidence>
<evidence type="ECO:0000313" key="3">
    <source>
        <dbReference type="Proteomes" id="UP000593574"/>
    </source>
</evidence>
<proteinExistence type="predicted"/>
<reference evidence="2 3" key="1">
    <citation type="journal article" date="2019" name="Genome Biol. Evol.">
        <title>Insights into the evolution of the New World diploid cottons (Gossypium, subgenus Houzingenia) based on genome sequencing.</title>
        <authorList>
            <person name="Grover C.E."/>
            <person name="Arick M.A. 2nd"/>
            <person name="Thrash A."/>
            <person name="Conover J.L."/>
            <person name="Sanders W.S."/>
            <person name="Peterson D.G."/>
            <person name="Frelichowski J.E."/>
            <person name="Scheffler J.A."/>
            <person name="Scheffler B.E."/>
            <person name="Wendel J.F."/>
        </authorList>
    </citation>
    <scope>NUCLEOTIDE SEQUENCE [LARGE SCALE GENOMIC DNA]</scope>
    <source>
        <strain evidence="2">4</strain>
        <tissue evidence="2">Leaf</tissue>
    </source>
</reference>
<feature type="region of interest" description="Disordered" evidence="1">
    <location>
        <begin position="1"/>
        <end position="20"/>
    </location>
</feature>